<name>A0A7G9SDW0_9SPHN</name>
<keyword evidence="3" id="KW-1185">Reference proteome</keyword>
<evidence type="ECO:0000313" key="2">
    <source>
        <dbReference type="EMBL" id="QNN66035.1"/>
    </source>
</evidence>
<organism evidence="2 3">
    <name type="scientific">Sphingomonas rhizophila</name>
    <dbReference type="NCBI Taxonomy" id="2071607"/>
    <lineage>
        <taxon>Bacteria</taxon>
        <taxon>Pseudomonadati</taxon>
        <taxon>Pseudomonadota</taxon>
        <taxon>Alphaproteobacteria</taxon>
        <taxon>Sphingomonadales</taxon>
        <taxon>Sphingomonadaceae</taxon>
        <taxon>Sphingomonas</taxon>
    </lineage>
</organism>
<feature type="region of interest" description="Disordered" evidence="1">
    <location>
        <begin position="90"/>
        <end position="111"/>
    </location>
</feature>
<accession>A0A7G9SDW0</accession>
<gene>
    <name evidence="2" type="ORF">H9L12_05940</name>
</gene>
<dbReference type="AlphaFoldDB" id="A0A7G9SDW0"/>
<reference evidence="2 3" key="1">
    <citation type="submission" date="2020-08" db="EMBL/GenBank/DDBJ databases">
        <title>Genome sequence of Sphingomonas rhizophila KACC 19189T.</title>
        <authorList>
            <person name="Hyun D.-W."/>
            <person name="Bae J.-W."/>
        </authorList>
    </citation>
    <scope>NUCLEOTIDE SEQUENCE [LARGE SCALE GENOMIC DNA]</scope>
    <source>
        <strain evidence="2 3">KACC 19189</strain>
    </source>
</reference>
<protein>
    <submittedName>
        <fullName evidence="2">Uncharacterized protein</fullName>
    </submittedName>
</protein>
<dbReference type="EMBL" id="CP060717">
    <property type="protein sequence ID" value="QNN66035.1"/>
    <property type="molecule type" value="Genomic_DNA"/>
</dbReference>
<evidence type="ECO:0000313" key="3">
    <source>
        <dbReference type="Proteomes" id="UP000515955"/>
    </source>
</evidence>
<dbReference type="KEGG" id="srhi:H9L12_05940"/>
<dbReference type="RefSeq" id="WP_187543020.1">
    <property type="nucleotide sequence ID" value="NZ_CP060717.1"/>
</dbReference>
<proteinExistence type="predicted"/>
<evidence type="ECO:0000256" key="1">
    <source>
        <dbReference type="SAM" id="MobiDB-lite"/>
    </source>
</evidence>
<sequence length="111" mass="11828">MPVHPIAEAPVRPDGFARLGEATRVGRLVATPIRVVEDSRCPMNARCVWAGRAVVATRIDGGGWRETINLELGKPLATHGTTIALTSVQPEKMAGTAPPPQPYLFGFDGGR</sequence>
<dbReference type="Proteomes" id="UP000515955">
    <property type="component" value="Chromosome"/>
</dbReference>